<gene>
    <name evidence="1" type="ORF">SAMN05216283_101385</name>
</gene>
<dbReference type="STRING" id="655355.SAMN05216283_101385"/>
<reference evidence="1 2" key="1">
    <citation type="submission" date="2016-10" db="EMBL/GenBank/DDBJ databases">
        <authorList>
            <person name="de Groot N.N."/>
        </authorList>
    </citation>
    <scope>NUCLEOTIDE SEQUENCE [LARGE SCALE GENOMIC DNA]</scope>
    <source>
        <strain evidence="1 2">CGMCC 1.9156</strain>
    </source>
</reference>
<dbReference type="EMBL" id="FONW01000001">
    <property type="protein sequence ID" value="SFE54140.1"/>
    <property type="molecule type" value="Genomic_DNA"/>
</dbReference>
<organism evidence="1 2">
    <name type="scientific">Sunxiuqinia elliptica</name>
    <dbReference type="NCBI Taxonomy" id="655355"/>
    <lineage>
        <taxon>Bacteria</taxon>
        <taxon>Pseudomonadati</taxon>
        <taxon>Bacteroidota</taxon>
        <taxon>Bacteroidia</taxon>
        <taxon>Marinilabiliales</taxon>
        <taxon>Prolixibacteraceae</taxon>
        <taxon>Sunxiuqinia</taxon>
    </lineage>
</organism>
<dbReference type="AlphaFoldDB" id="A0A1I2BG80"/>
<sequence>MKFIQFMHPSWEHGFKSKNGDIFPNKQWNKLSHKRKFVKQSGFLLDSLNDTPKESDIDFWCEWEPNSIVEKELETNINLSRIKSNYTGLPKFLHGELFYSKLDSNLGRKNTDPCVFGKTFKFFLCQQTRKKSKKNPERIQTQLAKLEKGSIILFGSHKQNSKTKERLFIVDTVFVVDDWIEFYSKEDFKNINDTRICKGYKDICINFLDKLPITRRLYFGATYENQVNGMFSFVPCKKSGNNYGFERPVIILKDRVNSNRNTGFKQSTINNIDESKAIWNNIVKQIFKQDLKIGWGFKMPKQRTLLIPAKFEYEPNSKETCPISYLFTHSPFHHLPF</sequence>
<keyword evidence="2" id="KW-1185">Reference proteome</keyword>
<evidence type="ECO:0000313" key="2">
    <source>
        <dbReference type="Proteomes" id="UP000198964"/>
    </source>
</evidence>
<evidence type="ECO:0000313" key="1">
    <source>
        <dbReference type="EMBL" id="SFE54140.1"/>
    </source>
</evidence>
<name>A0A1I2BG80_9BACT</name>
<accession>A0A1I2BG80</accession>
<proteinExistence type="predicted"/>
<protein>
    <submittedName>
        <fullName evidence="1">Uncharacterized protein</fullName>
    </submittedName>
</protein>
<dbReference type="Proteomes" id="UP000198964">
    <property type="component" value="Unassembled WGS sequence"/>
</dbReference>
<dbReference type="RefSeq" id="WP_093918128.1">
    <property type="nucleotide sequence ID" value="NZ_FONW01000001.1"/>
</dbReference>